<dbReference type="EMBL" id="BMEX01000003">
    <property type="protein sequence ID" value="GGA39269.1"/>
    <property type="molecule type" value="Genomic_DNA"/>
</dbReference>
<gene>
    <name evidence="1" type="ORF">GCM10007416_10320</name>
</gene>
<protein>
    <recommendedName>
        <fullName evidence="3">DUF4227 domain-containing protein</fullName>
    </recommendedName>
</protein>
<dbReference type="InterPro" id="IPR025321">
    <property type="entry name" value="DUF4227"/>
</dbReference>
<sequence length="80" mass="9247">MIIPLRRLAAWAKFLILFVILTLVLYEAISILSQWMQPTHRYGEPKGRAVKVMAPSEKPSGRGDLADITDRLRMFYWLGE</sequence>
<comment type="caution">
    <text evidence="1">The sequence shown here is derived from an EMBL/GenBank/DDBJ whole genome shotgun (WGS) entry which is preliminary data.</text>
</comment>
<evidence type="ECO:0008006" key="3">
    <source>
        <dbReference type="Google" id="ProtNLM"/>
    </source>
</evidence>
<evidence type="ECO:0000313" key="2">
    <source>
        <dbReference type="Proteomes" id="UP000617979"/>
    </source>
</evidence>
<dbReference type="Proteomes" id="UP000617979">
    <property type="component" value="Unassembled WGS sequence"/>
</dbReference>
<proteinExistence type="predicted"/>
<dbReference type="RefSeq" id="WP_188430595.1">
    <property type="nucleotide sequence ID" value="NZ_BMEX01000003.1"/>
</dbReference>
<organism evidence="1 2">
    <name type="scientific">Kroppenstedtia guangzhouensis</name>
    <dbReference type="NCBI Taxonomy" id="1274356"/>
    <lineage>
        <taxon>Bacteria</taxon>
        <taxon>Bacillati</taxon>
        <taxon>Bacillota</taxon>
        <taxon>Bacilli</taxon>
        <taxon>Bacillales</taxon>
        <taxon>Thermoactinomycetaceae</taxon>
        <taxon>Kroppenstedtia</taxon>
    </lineage>
</organism>
<dbReference type="Pfam" id="PF14004">
    <property type="entry name" value="DUF4227"/>
    <property type="match status" value="1"/>
</dbReference>
<accession>A0ABQ1G9C3</accession>
<keyword evidence="2" id="KW-1185">Reference proteome</keyword>
<evidence type="ECO:0000313" key="1">
    <source>
        <dbReference type="EMBL" id="GGA39269.1"/>
    </source>
</evidence>
<name>A0ABQ1G9C3_9BACL</name>
<reference evidence="2" key="1">
    <citation type="journal article" date="2019" name="Int. J. Syst. Evol. Microbiol.">
        <title>The Global Catalogue of Microorganisms (GCM) 10K type strain sequencing project: providing services to taxonomists for standard genome sequencing and annotation.</title>
        <authorList>
            <consortium name="The Broad Institute Genomics Platform"/>
            <consortium name="The Broad Institute Genome Sequencing Center for Infectious Disease"/>
            <person name="Wu L."/>
            <person name="Ma J."/>
        </authorList>
    </citation>
    <scope>NUCLEOTIDE SEQUENCE [LARGE SCALE GENOMIC DNA]</scope>
    <source>
        <strain evidence="2">CGMCC 1.12404</strain>
    </source>
</reference>